<evidence type="ECO:0000313" key="6">
    <source>
        <dbReference type="EMBL" id="MDH6502951.1"/>
    </source>
</evidence>
<name>A0AA43M6C5_9BURK</name>
<dbReference type="InterPro" id="IPR012902">
    <property type="entry name" value="N_methyl_site"/>
</dbReference>
<feature type="region of interest" description="Disordered" evidence="4">
    <location>
        <begin position="1"/>
        <end position="21"/>
    </location>
</feature>
<dbReference type="AlphaFoldDB" id="A0AA43M6C5"/>
<comment type="similarity">
    <text evidence="1 3">Belongs to the N-Me-Phe pilin family.</text>
</comment>
<keyword evidence="5" id="KW-0472">Membrane</keyword>
<dbReference type="InterPro" id="IPR001082">
    <property type="entry name" value="Pilin"/>
</dbReference>
<evidence type="ECO:0000256" key="4">
    <source>
        <dbReference type="SAM" id="MobiDB-lite"/>
    </source>
</evidence>
<dbReference type="Proteomes" id="UP001161160">
    <property type="component" value="Unassembled WGS sequence"/>
</dbReference>
<evidence type="ECO:0000256" key="1">
    <source>
        <dbReference type="ARBA" id="ARBA00005233"/>
    </source>
</evidence>
<dbReference type="GO" id="GO:0043107">
    <property type="term" value="P:type IV pilus-dependent motility"/>
    <property type="evidence" value="ECO:0007669"/>
    <property type="project" value="TreeGrafter"/>
</dbReference>
<dbReference type="GO" id="GO:0007155">
    <property type="term" value="P:cell adhesion"/>
    <property type="evidence" value="ECO:0007669"/>
    <property type="project" value="InterPro"/>
</dbReference>
<gene>
    <name evidence="6" type="ORF">M2127_000234</name>
</gene>
<evidence type="ECO:0000256" key="3">
    <source>
        <dbReference type="RuleBase" id="RU000389"/>
    </source>
</evidence>
<sequence>MDHQGLTPGDKVMQKSTLQDHQQSNASEAGFTLIEVMVVVAIIGILVAVAVPQYQDYIARSRIVEGMNLSSSAKMAVTEAFASRGTVAMDEATHGSFTFTPTRSVKLIEVTPSGAIAIDYQISVAPEGKNTLHLIPTNEPDANVPKPLDLSKPEGSTWSGGWSCRSTETNLISQLLPSECRINR</sequence>
<keyword evidence="5" id="KW-0812">Transmembrane</keyword>
<dbReference type="GO" id="GO:0044096">
    <property type="term" value="C:type IV pilus"/>
    <property type="evidence" value="ECO:0007669"/>
    <property type="project" value="TreeGrafter"/>
</dbReference>
<dbReference type="EMBL" id="JARXYA010000001">
    <property type="protein sequence ID" value="MDH6502951.1"/>
    <property type="molecule type" value="Genomic_DNA"/>
</dbReference>
<evidence type="ECO:0000256" key="2">
    <source>
        <dbReference type="ARBA" id="ARBA00022481"/>
    </source>
</evidence>
<accession>A0AA43M6C5</accession>
<reference evidence="6" key="1">
    <citation type="submission" date="2023-04" db="EMBL/GenBank/DDBJ databases">
        <title>Genome Encyclopedia of Bacteria and Archaea VI: Functional Genomics of Type Strains.</title>
        <authorList>
            <person name="Whitman W."/>
        </authorList>
    </citation>
    <scope>NUCLEOTIDE SEQUENCE</scope>
    <source>
        <strain evidence="6">Enz.4-51</strain>
    </source>
</reference>
<dbReference type="InterPro" id="IPR045584">
    <property type="entry name" value="Pilin-like"/>
</dbReference>
<dbReference type="PROSITE" id="PS00409">
    <property type="entry name" value="PROKAR_NTER_METHYL"/>
    <property type="match status" value="1"/>
</dbReference>
<comment type="caution">
    <text evidence="6">The sequence shown here is derived from an EMBL/GenBank/DDBJ whole genome shotgun (WGS) entry which is preliminary data.</text>
</comment>
<keyword evidence="2" id="KW-0488">Methylation</keyword>
<dbReference type="SUPFAM" id="SSF54523">
    <property type="entry name" value="Pili subunits"/>
    <property type="match status" value="1"/>
</dbReference>
<proteinExistence type="inferred from homology"/>
<dbReference type="Gene3D" id="3.30.700.10">
    <property type="entry name" value="Glycoprotein, Type 4 Pilin"/>
    <property type="match status" value="1"/>
</dbReference>
<keyword evidence="5" id="KW-1133">Transmembrane helix</keyword>
<dbReference type="NCBIfam" id="TIGR02532">
    <property type="entry name" value="IV_pilin_GFxxxE"/>
    <property type="match status" value="1"/>
</dbReference>
<evidence type="ECO:0000313" key="7">
    <source>
        <dbReference type="Proteomes" id="UP001161160"/>
    </source>
</evidence>
<protein>
    <submittedName>
        <fullName evidence="6">Type IV pilus assembly protein PilA</fullName>
    </submittedName>
</protein>
<dbReference type="PANTHER" id="PTHR30093:SF34">
    <property type="entry name" value="PREPILIN PEPTIDASE-DEPENDENT PROTEIN D"/>
    <property type="match status" value="1"/>
</dbReference>
<keyword evidence="3" id="KW-0281">Fimbrium</keyword>
<dbReference type="Pfam" id="PF00114">
    <property type="entry name" value="Pilin"/>
    <property type="match status" value="1"/>
</dbReference>
<dbReference type="Pfam" id="PF07963">
    <property type="entry name" value="N_methyl"/>
    <property type="match status" value="1"/>
</dbReference>
<evidence type="ECO:0000256" key="5">
    <source>
        <dbReference type="SAM" id="Phobius"/>
    </source>
</evidence>
<organism evidence="6 7">
    <name type="scientific">Polynucleobacter sphagniphilus</name>
    <dbReference type="NCBI Taxonomy" id="1743169"/>
    <lineage>
        <taxon>Bacteria</taxon>
        <taxon>Pseudomonadati</taxon>
        <taxon>Pseudomonadota</taxon>
        <taxon>Betaproteobacteria</taxon>
        <taxon>Burkholderiales</taxon>
        <taxon>Burkholderiaceae</taxon>
        <taxon>Polynucleobacter</taxon>
    </lineage>
</organism>
<dbReference type="PANTHER" id="PTHR30093">
    <property type="entry name" value="GENERAL SECRETION PATHWAY PROTEIN G"/>
    <property type="match status" value="1"/>
</dbReference>
<feature type="transmembrane region" description="Helical" evidence="5">
    <location>
        <begin position="29"/>
        <end position="51"/>
    </location>
</feature>
<keyword evidence="7" id="KW-1185">Reference proteome</keyword>